<evidence type="ECO:0000256" key="1">
    <source>
        <dbReference type="SAM" id="MobiDB-lite"/>
    </source>
</evidence>
<keyword evidence="4" id="KW-1185">Reference proteome</keyword>
<dbReference type="PROSITE" id="PS51257">
    <property type="entry name" value="PROKAR_LIPOPROTEIN"/>
    <property type="match status" value="1"/>
</dbReference>
<keyword evidence="2" id="KW-0732">Signal</keyword>
<evidence type="ECO:0000313" key="3">
    <source>
        <dbReference type="EMBL" id="EGO63656.1"/>
    </source>
</evidence>
<feature type="region of interest" description="Disordered" evidence="1">
    <location>
        <begin position="27"/>
        <end position="53"/>
    </location>
</feature>
<organism evidence="3 4">
    <name type="scientific">Acetonema longum DSM 6540</name>
    <dbReference type="NCBI Taxonomy" id="1009370"/>
    <lineage>
        <taxon>Bacteria</taxon>
        <taxon>Bacillati</taxon>
        <taxon>Bacillota</taxon>
        <taxon>Negativicutes</taxon>
        <taxon>Acetonemataceae</taxon>
        <taxon>Acetonema</taxon>
    </lineage>
</organism>
<dbReference type="RefSeq" id="WP_004095955.1">
    <property type="nucleotide sequence ID" value="NZ_AFGF01000102.1"/>
</dbReference>
<name>F7NK09_9FIRM</name>
<reference evidence="3 4" key="1">
    <citation type="journal article" date="2011" name="EMBO J.">
        <title>Structural diversity of bacterial flagellar motors.</title>
        <authorList>
            <person name="Chen S."/>
            <person name="Beeby M."/>
            <person name="Murphy G.E."/>
            <person name="Leadbetter J.R."/>
            <person name="Hendrixson D.R."/>
            <person name="Briegel A."/>
            <person name="Li Z."/>
            <person name="Shi J."/>
            <person name="Tocheva E.I."/>
            <person name="Muller A."/>
            <person name="Dobro M.J."/>
            <person name="Jensen G.J."/>
        </authorList>
    </citation>
    <scope>NUCLEOTIDE SEQUENCE [LARGE SCALE GENOMIC DNA]</scope>
    <source>
        <strain evidence="3 4">DSM 6540</strain>
    </source>
</reference>
<evidence type="ECO:0008006" key="5">
    <source>
        <dbReference type="Google" id="ProtNLM"/>
    </source>
</evidence>
<comment type="caution">
    <text evidence="3">The sequence shown here is derived from an EMBL/GenBank/DDBJ whole genome shotgun (WGS) entry which is preliminary data.</text>
</comment>
<gene>
    <name evidence="3" type="ORF">ALO_12104</name>
</gene>
<proteinExistence type="predicted"/>
<dbReference type="EMBL" id="AFGF01000102">
    <property type="protein sequence ID" value="EGO63656.1"/>
    <property type="molecule type" value="Genomic_DNA"/>
</dbReference>
<feature type="signal peptide" evidence="2">
    <location>
        <begin position="1"/>
        <end position="27"/>
    </location>
</feature>
<dbReference type="OrthoDB" id="1677161at2"/>
<dbReference type="eggNOG" id="ENOG502ZAG9">
    <property type="taxonomic scope" value="Bacteria"/>
</dbReference>
<dbReference type="Pfam" id="PF14276">
    <property type="entry name" value="DUF4363"/>
    <property type="match status" value="1"/>
</dbReference>
<dbReference type="STRING" id="1009370.ALO_12104"/>
<protein>
    <recommendedName>
        <fullName evidence="5">Lipoprotein</fullName>
    </recommendedName>
</protein>
<evidence type="ECO:0000256" key="2">
    <source>
        <dbReference type="SAM" id="SignalP"/>
    </source>
</evidence>
<dbReference type="Proteomes" id="UP000003240">
    <property type="component" value="Unassembled WGS sequence"/>
</dbReference>
<evidence type="ECO:0000313" key="4">
    <source>
        <dbReference type="Proteomes" id="UP000003240"/>
    </source>
</evidence>
<accession>F7NK09</accession>
<dbReference type="AlphaFoldDB" id="F7NK09"/>
<sequence>MRHIGQKLTGSLLVLLMLCGCSLAPPAQKPQTGPTGEGPVSKPNPPVLERFEPPPSELYDLELTAGTVFSFIIARNWSQAERELARLEALWNQAQPLIGEKKGVDKAREGLDKLYQAVDSKDPAAVYKSLNGFMASIGEIGRSYKLSPLSDIVTISNQLRNVDFFVADQDWGKARSKVKELENTWKQSKPALESLGIFDEITKTHSAILQLSDAVDAENKEGVIEKIAKLNESIGTIRDFYKSK</sequence>
<feature type="chain" id="PRO_5038630024" description="Lipoprotein" evidence="2">
    <location>
        <begin position="28"/>
        <end position="244"/>
    </location>
</feature>
<dbReference type="InterPro" id="IPR025373">
    <property type="entry name" value="DUF4363"/>
</dbReference>